<dbReference type="InterPro" id="IPR018076">
    <property type="entry name" value="T2SS_GspF_dom"/>
</dbReference>
<dbReference type="Pfam" id="PF00482">
    <property type="entry name" value="T2SSF"/>
    <property type="match status" value="1"/>
</dbReference>
<dbReference type="InterPro" id="IPR042094">
    <property type="entry name" value="T2SS_GspF_sf"/>
</dbReference>
<evidence type="ECO:0000256" key="6">
    <source>
        <dbReference type="SAM" id="MobiDB-lite"/>
    </source>
</evidence>
<evidence type="ECO:0000256" key="7">
    <source>
        <dbReference type="SAM" id="Phobius"/>
    </source>
</evidence>
<sequence length="634" mass="66296">MLARLASGLLAAALSAGVALPAYASPGAGSGDTSIAYVESTDDGLQILVSVPPDATVDVDSVTVSIDGTAADASAAPADSTTEVRRTAVLVVDTSNSMRGDRFAAAQAAALTFLDTVPEDVYVGIVSFDSDVTESLAPSLDRDAARAVVEELELSQQTRLYDGVQAGLQMAGSEGQRQLLVLSDGADTSDTSLDDTTAAITDSEILVNVVGLEQGGAAIDALDALSVAGGGSLINADSEALEQAFNAEADVLARQVLVTAQVPDTITATDATVAVSLGSDTGVLTAEAFTPIGQAADAGGPTFSAPTTGLVLGNTWLYGGLAALGLGLIVLMIALVPRKQRPLTAEGLATSYTDHVTRGSHRAESTQGQSGQVTETAEKVLHANKNLESRIAERLDGAGNPFKPAEWVLVHLAVFLGMGALGFLIGGGNLVVGILFLVLGAVLPWMYLGFKRSRRRKAFERSLPETLQLMSGSLAAGLSLAQSVDTIVREGQDPIASEFRRVLVETRLGISLDDALEGVSDRFDSKDFSWVVMAIRIQRQVGGNLAELLDTVAATMREREYMRRQVAALSAEGKLSAYVLGGLPPAFMLFLFLTKRDYVMVMFTDPLGWLMLGGALTLLAVGSFWMSRLVKVEV</sequence>
<dbReference type="Gene3D" id="3.40.50.410">
    <property type="entry name" value="von Willebrand factor, type A domain"/>
    <property type="match status" value="1"/>
</dbReference>
<name>A0A4P7GPX5_9ACTN</name>
<dbReference type="InterPro" id="IPR002035">
    <property type="entry name" value="VWF_A"/>
</dbReference>
<dbReference type="SUPFAM" id="SSF53300">
    <property type="entry name" value="vWA-like"/>
    <property type="match status" value="1"/>
</dbReference>
<keyword evidence="8" id="KW-0732">Signal</keyword>
<feature type="transmembrane region" description="Helical" evidence="7">
    <location>
        <begin position="407"/>
        <end position="425"/>
    </location>
</feature>
<dbReference type="SMART" id="SM00327">
    <property type="entry name" value="VWA"/>
    <property type="match status" value="1"/>
</dbReference>
<dbReference type="Gene3D" id="1.20.81.30">
    <property type="entry name" value="Type II secretion system (T2SS), domain F"/>
    <property type="match status" value="1"/>
</dbReference>
<dbReference type="PROSITE" id="PS50234">
    <property type="entry name" value="VWFA"/>
    <property type="match status" value="1"/>
</dbReference>
<dbReference type="OrthoDB" id="597333at2"/>
<keyword evidence="11" id="KW-1185">Reference proteome</keyword>
<dbReference type="AlphaFoldDB" id="A0A4P7GPX5"/>
<dbReference type="Proteomes" id="UP000294894">
    <property type="component" value="Chromosome"/>
</dbReference>
<evidence type="ECO:0000256" key="8">
    <source>
        <dbReference type="SAM" id="SignalP"/>
    </source>
</evidence>
<gene>
    <name evidence="10" type="ORF">EXE57_19345</name>
</gene>
<feature type="compositionally biased region" description="Basic and acidic residues" evidence="6">
    <location>
        <begin position="355"/>
        <end position="364"/>
    </location>
</feature>
<dbReference type="Pfam" id="PF13519">
    <property type="entry name" value="VWA_2"/>
    <property type="match status" value="1"/>
</dbReference>
<feature type="chain" id="PRO_5020621925" evidence="8">
    <location>
        <begin position="25"/>
        <end position="634"/>
    </location>
</feature>
<protein>
    <submittedName>
        <fullName evidence="10">VWA domain-containing protein</fullName>
    </submittedName>
</protein>
<evidence type="ECO:0000256" key="1">
    <source>
        <dbReference type="ARBA" id="ARBA00004651"/>
    </source>
</evidence>
<evidence type="ECO:0000256" key="3">
    <source>
        <dbReference type="ARBA" id="ARBA00022692"/>
    </source>
</evidence>
<evidence type="ECO:0000259" key="9">
    <source>
        <dbReference type="PROSITE" id="PS50234"/>
    </source>
</evidence>
<dbReference type="PANTHER" id="PTHR35007:SF1">
    <property type="entry name" value="PILUS ASSEMBLY PROTEIN"/>
    <property type="match status" value="1"/>
</dbReference>
<dbReference type="PANTHER" id="PTHR35007">
    <property type="entry name" value="INTEGRAL MEMBRANE PROTEIN-RELATED"/>
    <property type="match status" value="1"/>
</dbReference>
<evidence type="ECO:0000313" key="11">
    <source>
        <dbReference type="Proteomes" id="UP000294894"/>
    </source>
</evidence>
<proteinExistence type="predicted"/>
<keyword evidence="3 7" id="KW-0812">Transmembrane</keyword>
<comment type="subcellular location">
    <subcellularLocation>
        <location evidence="1">Cell membrane</location>
        <topology evidence="1">Multi-pass membrane protein</topology>
    </subcellularLocation>
</comment>
<keyword evidence="2" id="KW-1003">Cell membrane</keyword>
<feature type="compositionally biased region" description="Polar residues" evidence="6">
    <location>
        <begin position="365"/>
        <end position="374"/>
    </location>
</feature>
<evidence type="ECO:0000256" key="2">
    <source>
        <dbReference type="ARBA" id="ARBA00022475"/>
    </source>
</evidence>
<feature type="signal peptide" evidence="8">
    <location>
        <begin position="1"/>
        <end position="24"/>
    </location>
</feature>
<evidence type="ECO:0000256" key="5">
    <source>
        <dbReference type="ARBA" id="ARBA00023136"/>
    </source>
</evidence>
<dbReference type="KEGG" id="noy:EXE57_19345"/>
<dbReference type="GO" id="GO:0005886">
    <property type="term" value="C:plasma membrane"/>
    <property type="evidence" value="ECO:0007669"/>
    <property type="project" value="UniProtKB-SubCell"/>
</dbReference>
<organism evidence="10 11">
    <name type="scientific">Nocardioides euryhalodurans</name>
    <dbReference type="NCBI Taxonomy" id="2518370"/>
    <lineage>
        <taxon>Bacteria</taxon>
        <taxon>Bacillati</taxon>
        <taxon>Actinomycetota</taxon>
        <taxon>Actinomycetes</taxon>
        <taxon>Propionibacteriales</taxon>
        <taxon>Nocardioidaceae</taxon>
        <taxon>Nocardioides</taxon>
    </lineage>
</organism>
<feature type="transmembrane region" description="Helical" evidence="7">
    <location>
        <begin position="575"/>
        <end position="594"/>
    </location>
</feature>
<dbReference type="InterPro" id="IPR036465">
    <property type="entry name" value="vWFA_dom_sf"/>
</dbReference>
<feature type="transmembrane region" description="Helical" evidence="7">
    <location>
        <begin position="606"/>
        <end position="626"/>
    </location>
</feature>
<feature type="transmembrane region" description="Helical" evidence="7">
    <location>
        <begin position="316"/>
        <end position="336"/>
    </location>
</feature>
<keyword evidence="5 7" id="KW-0472">Membrane</keyword>
<feature type="transmembrane region" description="Helical" evidence="7">
    <location>
        <begin position="431"/>
        <end position="450"/>
    </location>
</feature>
<dbReference type="CDD" id="cd00198">
    <property type="entry name" value="vWFA"/>
    <property type="match status" value="1"/>
</dbReference>
<keyword evidence="4 7" id="KW-1133">Transmembrane helix</keyword>
<feature type="domain" description="VWFA" evidence="9">
    <location>
        <begin position="87"/>
        <end position="256"/>
    </location>
</feature>
<reference evidence="10 11" key="1">
    <citation type="submission" date="2019-03" db="EMBL/GenBank/DDBJ databases">
        <title>Three New Species of Nocardioides, Nocardioides euryhalodurans sp. nov., Nocardioides seonyuensis sp. nov. and Nocardioides eburneoflavus sp. nov., Iolated from Soil.</title>
        <authorList>
            <person name="Roh S.G."/>
            <person name="Lee C."/>
            <person name="Kim M.-K."/>
            <person name="Kim S.B."/>
        </authorList>
    </citation>
    <scope>NUCLEOTIDE SEQUENCE [LARGE SCALE GENOMIC DNA]</scope>
    <source>
        <strain evidence="10 11">MMS17-SY117</strain>
    </source>
</reference>
<evidence type="ECO:0000313" key="10">
    <source>
        <dbReference type="EMBL" id="QBR94200.1"/>
    </source>
</evidence>
<feature type="region of interest" description="Disordered" evidence="6">
    <location>
        <begin position="354"/>
        <end position="374"/>
    </location>
</feature>
<evidence type="ECO:0000256" key="4">
    <source>
        <dbReference type="ARBA" id="ARBA00022989"/>
    </source>
</evidence>
<dbReference type="EMBL" id="CP038267">
    <property type="protein sequence ID" value="QBR94200.1"/>
    <property type="molecule type" value="Genomic_DNA"/>
</dbReference>
<dbReference type="RefSeq" id="WP_135080368.1">
    <property type="nucleotide sequence ID" value="NZ_CP038267.1"/>
</dbReference>
<accession>A0A4P7GPX5</accession>